<evidence type="ECO:0000256" key="6">
    <source>
        <dbReference type="ARBA" id="ARBA00023065"/>
    </source>
</evidence>
<accession>A0A4P9VX72</accession>
<proteinExistence type="inferred from homology"/>
<dbReference type="GO" id="GO:0005254">
    <property type="term" value="F:chloride channel activity"/>
    <property type="evidence" value="ECO:0007669"/>
    <property type="project" value="UniProtKB-UniRule"/>
</dbReference>
<sequence>LVIPNLIVGAAIGRMFGLLYNVIQDSRGRPHADPGFFALLGLAALWSSTSRLTLTVVIVCLELTGDFQAIPALITVSFTTAWLSSFCGESLYHKEMANNGAPFLPHEAAHILYTATIGKVMSHRHLHVLTELPTSEECHDALNSGHNGFPVCERLIVDDARGRTVRRYRPVGVLDAHVLRDSLSTLALPPGQRLSTTSIMNVSPTIVREDATAAKVFHLMRTLGLRHILVVDADGFLVGIVTRKDMLRGTHRLEAEAKRHHANPLDVIRNKLHMTLLPKLETGQDGKARLRDDALDYRRPSRDLAAEELAYGGSGSEGVRARAVHARRDQESEETQASPTTPTIRFADAS</sequence>
<keyword evidence="6 11" id="KW-0406">Ion transport</keyword>
<keyword evidence="8" id="KW-0472">Membrane</keyword>
<evidence type="ECO:0000256" key="3">
    <source>
        <dbReference type="ARBA" id="ARBA00022692"/>
    </source>
</evidence>
<keyword evidence="2 11" id="KW-0813">Transport</keyword>
<dbReference type="InterPro" id="IPR046342">
    <property type="entry name" value="CBS_dom_sf"/>
</dbReference>
<evidence type="ECO:0000256" key="11">
    <source>
        <dbReference type="RuleBase" id="RU361221"/>
    </source>
</evidence>
<evidence type="ECO:0000256" key="4">
    <source>
        <dbReference type="ARBA" id="ARBA00022737"/>
    </source>
</evidence>
<evidence type="ECO:0000256" key="1">
    <source>
        <dbReference type="ARBA" id="ARBA00004141"/>
    </source>
</evidence>
<dbReference type="SUPFAM" id="SSF54631">
    <property type="entry name" value="CBS-domain pair"/>
    <property type="match status" value="1"/>
</dbReference>
<dbReference type="PRINTS" id="PR00762">
    <property type="entry name" value="CLCHANNEL"/>
</dbReference>
<feature type="non-terminal residue" evidence="14">
    <location>
        <position position="1"/>
    </location>
</feature>
<dbReference type="Proteomes" id="UP000269721">
    <property type="component" value="Unassembled WGS sequence"/>
</dbReference>
<evidence type="ECO:0000256" key="8">
    <source>
        <dbReference type="ARBA" id="ARBA00023136"/>
    </source>
</evidence>
<dbReference type="PROSITE" id="PS51371">
    <property type="entry name" value="CBS"/>
    <property type="match status" value="1"/>
</dbReference>
<dbReference type="InterPro" id="IPR014743">
    <property type="entry name" value="Cl-channel_core"/>
</dbReference>
<dbReference type="SMART" id="SM00116">
    <property type="entry name" value="CBS"/>
    <property type="match status" value="1"/>
</dbReference>
<organism evidence="14 15">
    <name type="scientific">Blyttiomyces helicus</name>
    <dbReference type="NCBI Taxonomy" id="388810"/>
    <lineage>
        <taxon>Eukaryota</taxon>
        <taxon>Fungi</taxon>
        <taxon>Fungi incertae sedis</taxon>
        <taxon>Chytridiomycota</taxon>
        <taxon>Chytridiomycota incertae sedis</taxon>
        <taxon>Chytridiomycetes</taxon>
        <taxon>Chytridiomycetes incertae sedis</taxon>
        <taxon>Blyttiomyces</taxon>
    </lineage>
</organism>
<dbReference type="InterPro" id="IPR001807">
    <property type="entry name" value="ClC"/>
</dbReference>
<keyword evidence="9 11" id="KW-0868">Chloride</keyword>
<evidence type="ECO:0000256" key="12">
    <source>
        <dbReference type="SAM" id="MobiDB-lite"/>
    </source>
</evidence>
<dbReference type="Gene3D" id="3.10.580.10">
    <property type="entry name" value="CBS-domain"/>
    <property type="match status" value="1"/>
</dbReference>
<feature type="region of interest" description="Disordered" evidence="12">
    <location>
        <begin position="316"/>
        <end position="350"/>
    </location>
</feature>
<protein>
    <recommendedName>
        <fullName evidence="11">Chloride channel protein</fullName>
    </recommendedName>
</protein>
<dbReference type="PANTHER" id="PTHR11689">
    <property type="entry name" value="CHLORIDE CHANNEL PROTEIN CLC FAMILY MEMBER"/>
    <property type="match status" value="1"/>
</dbReference>
<dbReference type="OrthoDB" id="428525at2759"/>
<dbReference type="Pfam" id="PF00571">
    <property type="entry name" value="CBS"/>
    <property type="match status" value="1"/>
</dbReference>
<keyword evidence="3" id="KW-0812">Transmembrane</keyword>
<gene>
    <name evidence="14" type="ORF">BDK51DRAFT_27291</name>
</gene>
<keyword evidence="4" id="KW-0677">Repeat</keyword>
<dbReference type="GO" id="GO:0016020">
    <property type="term" value="C:membrane"/>
    <property type="evidence" value="ECO:0007669"/>
    <property type="project" value="UniProtKB-SubCell"/>
</dbReference>
<evidence type="ECO:0000256" key="2">
    <source>
        <dbReference type="ARBA" id="ARBA00022448"/>
    </source>
</evidence>
<reference evidence="15" key="1">
    <citation type="journal article" date="2018" name="Nat. Microbiol.">
        <title>Leveraging single-cell genomics to expand the fungal tree of life.</title>
        <authorList>
            <person name="Ahrendt S.R."/>
            <person name="Quandt C.A."/>
            <person name="Ciobanu D."/>
            <person name="Clum A."/>
            <person name="Salamov A."/>
            <person name="Andreopoulos B."/>
            <person name="Cheng J.F."/>
            <person name="Woyke T."/>
            <person name="Pelin A."/>
            <person name="Henrissat B."/>
            <person name="Reynolds N.K."/>
            <person name="Benny G.L."/>
            <person name="Smith M.E."/>
            <person name="James T.Y."/>
            <person name="Grigoriev I.V."/>
        </authorList>
    </citation>
    <scope>NUCLEOTIDE SEQUENCE [LARGE SCALE GENOMIC DNA]</scope>
</reference>
<evidence type="ECO:0000256" key="7">
    <source>
        <dbReference type="ARBA" id="ARBA00023122"/>
    </source>
</evidence>
<dbReference type="Gene3D" id="1.10.3080.10">
    <property type="entry name" value="Clc chloride channel"/>
    <property type="match status" value="1"/>
</dbReference>
<feature type="domain" description="CBS" evidence="13">
    <location>
        <begin position="200"/>
        <end position="256"/>
    </location>
</feature>
<keyword evidence="15" id="KW-1185">Reference proteome</keyword>
<dbReference type="EMBL" id="ML001182">
    <property type="protein sequence ID" value="RKO83485.1"/>
    <property type="molecule type" value="Genomic_DNA"/>
</dbReference>
<evidence type="ECO:0000256" key="9">
    <source>
        <dbReference type="ARBA" id="ARBA00023214"/>
    </source>
</evidence>
<keyword evidence="5" id="KW-1133">Transmembrane helix</keyword>
<dbReference type="PANTHER" id="PTHR11689:SF136">
    <property type="entry name" value="H(+)_CL(-) EXCHANGE TRANSPORTER 7"/>
    <property type="match status" value="1"/>
</dbReference>
<dbReference type="SUPFAM" id="SSF81340">
    <property type="entry name" value="Clc chloride channel"/>
    <property type="match status" value="1"/>
</dbReference>
<keyword evidence="7 10" id="KW-0129">CBS domain</keyword>
<dbReference type="InterPro" id="IPR000644">
    <property type="entry name" value="CBS_dom"/>
</dbReference>
<evidence type="ECO:0000256" key="10">
    <source>
        <dbReference type="PROSITE-ProRule" id="PRU00703"/>
    </source>
</evidence>
<evidence type="ECO:0000313" key="14">
    <source>
        <dbReference type="EMBL" id="RKO83485.1"/>
    </source>
</evidence>
<comment type="subcellular location">
    <subcellularLocation>
        <location evidence="1 11">Membrane</location>
        <topology evidence="1 11">Multi-pass membrane protein</topology>
    </subcellularLocation>
</comment>
<evidence type="ECO:0000259" key="13">
    <source>
        <dbReference type="PROSITE" id="PS51371"/>
    </source>
</evidence>
<evidence type="ECO:0000313" key="15">
    <source>
        <dbReference type="Proteomes" id="UP000269721"/>
    </source>
</evidence>
<name>A0A4P9VX72_9FUNG</name>
<dbReference type="Pfam" id="PF00654">
    <property type="entry name" value="Voltage_CLC"/>
    <property type="match status" value="1"/>
</dbReference>
<comment type="similarity">
    <text evidence="11">Belongs to the chloride channel (TC 2.A.49) family.</text>
</comment>
<dbReference type="AlphaFoldDB" id="A0A4P9VX72"/>
<dbReference type="InterPro" id="IPR051280">
    <property type="entry name" value="Cl-channel/antiporter"/>
</dbReference>
<evidence type="ECO:0000256" key="5">
    <source>
        <dbReference type="ARBA" id="ARBA00022989"/>
    </source>
</evidence>